<keyword evidence="1" id="KW-1133">Transmembrane helix</keyword>
<accession>A0A6N4VDE7</accession>
<evidence type="ECO:0000313" key="2">
    <source>
        <dbReference type="EMBL" id="BBX52110.1"/>
    </source>
</evidence>
<gene>
    <name evidence="2" type="ORF">MPOR_31360</name>
</gene>
<name>A0A6N4VDE7_9MYCO</name>
<dbReference type="AlphaFoldDB" id="A0A6N4VDE7"/>
<evidence type="ECO:0000313" key="3">
    <source>
        <dbReference type="Proteomes" id="UP000466785"/>
    </source>
</evidence>
<organism evidence="2 3">
    <name type="scientific">Mycolicibacterium poriferae</name>
    <dbReference type="NCBI Taxonomy" id="39694"/>
    <lineage>
        <taxon>Bacteria</taxon>
        <taxon>Bacillati</taxon>
        <taxon>Actinomycetota</taxon>
        <taxon>Actinomycetes</taxon>
        <taxon>Mycobacteriales</taxon>
        <taxon>Mycobacteriaceae</taxon>
        <taxon>Mycolicibacterium</taxon>
    </lineage>
</organism>
<protein>
    <submittedName>
        <fullName evidence="2">Uncharacterized protein</fullName>
    </submittedName>
</protein>
<dbReference type="Proteomes" id="UP000466785">
    <property type="component" value="Chromosome"/>
</dbReference>
<evidence type="ECO:0000256" key="1">
    <source>
        <dbReference type="SAM" id="Phobius"/>
    </source>
</evidence>
<keyword evidence="1" id="KW-0472">Membrane</keyword>
<reference evidence="2 3" key="1">
    <citation type="journal article" date="2019" name="Emerg. Microbes Infect.">
        <title>Comprehensive subspecies identification of 175 nontuberculous mycobacteria species based on 7547 genomic profiles.</title>
        <authorList>
            <person name="Matsumoto Y."/>
            <person name="Kinjo T."/>
            <person name="Motooka D."/>
            <person name="Nabeya D."/>
            <person name="Jung N."/>
            <person name="Uechi K."/>
            <person name="Horii T."/>
            <person name="Iida T."/>
            <person name="Fujita J."/>
            <person name="Nakamura S."/>
        </authorList>
    </citation>
    <scope>NUCLEOTIDE SEQUENCE [LARGE SCALE GENOMIC DNA]</scope>
    <source>
        <strain evidence="2 3">JCM 12603</strain>
    </source>
</reference>
<dbReference type="KEGG" id="mpof:MPOR_31360"/>
<feature type="transmembrane region" description="Helical" evidence="1">
    <location>
        <begin position="39"/>
        <end position="60"/>
    </location>
</feature>
<sequence>MQQFTCRARASYAQIMGDKGSWGDRFAQRLTALPTGTKFVISLGLALSTIVPAGLIVSVVDRLLQSDDQTVHITCGDRDVERSFSREEYELKSRDLESFAVELCTT</sequence>
<proteinExistence type="predicted"/>
<keyword evidence="3" id="KW-1185">Reference proteome</keyword>
<keyword evidence="1" id="KW-0812">Transmembrane</keyword>
<dbReference type="EMBL" id="AP022570">
    <property type="protein sequence ID" value="BBX52110.1"/>
    <property type="molecule type" value="Genomic_DNA"/>
</dbReference>